<comment type="caution">
    <text evidence="13">The sequence shown here is derived from an EMBL/GenBank/DDBJ whole genome shotgun (WGS) entry which is preliminary data.</text>
</comment>
<dbReference type="InterPro" id="IPR023299">
    <property type="entry name" value="ATPase_P-typ_cyto_dom_N"/>
</dbReference>
<dbReference type="PRINTS" id="PR00119">
    <property type="entry name" value="CATATPASE"/>
</dbReference>
<evidence type="ECO:0000256" key="7">
    <source>
        <dbReference type="ARBA" id="ARBA00022967"/>
    </source>
</evidence>
<dbReference type="InterPro" id="IPR059000">
    <property type="entry name" value="ATPase_P-type_domA"/>
</dbReference>
<protein>
    <submittedName>
        <fullName evidence="13">Putative cation-transporting ATPase I</fullName>
        <ecNumber evidence="13">3.6.3.-</ecNumber>
    </submittedName>
</protein>
<keyword evidence="9" id="KW-0472">Membrane</keyword>
<accession>R4Z0J5</accession>
<dbReference type="SFLD" id="SFLDF00027">
    <property type="entry name" value="p-type_atpase"/>
    <property type="match status" value="1"/>
</dbReference>
<dbReference type="Gene3D" id="3.40.1110.10">
    <property type="entry name" value="Calcium-transporting ATPase, cytoplasmic domain N"/>
    <property type="match status" value="1"/>
</dbReference>
<keyword evidence="6" id="KW-0460">Magnesium</keyword>
<evidence type="ECO:0000256" key="9">
    <source>
        <dbReference type="ARBA" id="ARBA00023136"/>
    </source>
</evidence>
<dbReference type="InterPro" id="IPR044492">
    <property type="entry name" value="P_typ_ATPase_HD_dom"/>
</dbReference>
<feature type="domain" description="P-type ATPase A" evidence="11">
    <location>
        <begin position="731"/>
        <end position="836"/>
    </location>
</feature>
<evidence type="ECO:0000256" key="6">
    <source>
        <dbReference type="ARBA" id="ARBA00022842"/>
    </source>
</evidence>
<evidence type="ECO:0000256" key="3">
    <source>
        <dbReference type="ARBA" id="ARBA00022723"/>
    </source>
</evidence>
<dbReference type="NCBIfam" id="TIGR01494">
    <property type="entry name" value="ATPase_P-type"/>
    <property type="match status" value="2"/>
</dbReference>
<dbReference type="PANTHER" id="PTHR24093">
    <property type="entry name" value="CATION TRANSPORTING ATPASE"/>
    <property type="match status" value="1"/>
</dbReference>
<dbReference type="eggNOG" id="COG0474">
    <property type="taxonomic scope" value="Bacteria"/>
</dbReference>
<evidence type="ECO:0000259" key="11">
    <source>
        <dbReference type="Pfam" id="PF00122"/>
    </source>
</evidence>
<organism evidence="13 14">
    <name type="scientific">Candidatus Neomicrothrix parvicella RN1</name>
    <dbReference type="NCBI Taxonomy" id="1229780"/>
    <lineage>
        <taxon>Bacteria</taxon>
        <taxon>Bacillati</taxon>
        <taxon>Actinomycetota</taxon>
        <taxon>Acidimicrobiia</taxon>
        <taxon>Acidimicrobiales</taxon>
        <taxon>Microthrixaceae</taxon>
        <taxon>Candidatus Neomicrothrix</taxon>
    </lineage>
</organism>
<name>R4Z0J5_9ACTN</name>
<dbReference type="InterPro" id="IPR006068">
    <property type="entry name" value="ATPase_P-typ_cation-transptr_C"/>
</dbReference>
<evidence type="ECO:0000256" key="5">
    <source>
        <dbReference type="ARBA" id="ARBA00022840"/>
    </source>
</evidence>
<dbReference type="SUPFAM" id="SSF81653">
    <property type="entry name" value="Calcium ATPase, transduction domain A"/>
    <property type="match status" value="1"/>
</dbReference>
<dbReference type="GO" id="GO:0046872">
    <property type="term" value="F:metal ion binding"/>
    <property type="evidence" value="ECO:0007669"/>
    <property type="project" value="UniProtKB-KW"/>
</dbReference>
<dbReference type="Pfam" id="PF00122">
    <property type="entry name" value="E1-E2_ATPase"/>
    <property type="match status" value="1"/>
</dbReference>
<keyword evidence="8" id="KW-1133">Transmembrane helix</keyword>
<evidence type="ECO:0000256" key="10">
    <source>
        <dbReference type="ARBA" id="ARBA00049360"/>
    </source>
</evidence>
<dbReference type="InterPro" id="IPR023214">
    <property type="entry name" value="HAD_sf"/>
</dbReference>
<evidence type="ECO:0000256" key="8">
    <source>
        <dbReference type="ARBA" id="ARBA00022989"/>
    </source>
</evidence>
<dbReference type="SUPFAM" id="SSF81660">
    <property type="entry name" value="Metal cation-transporting ATPase, ATP-binding domain N"/>
    <property type="match status" value="1"/>
</dbReference>
<dbReference type="PRINTS" id="PR00120">
    <property type="entry name" value="HATPASE"/>
</dbReference>
<dbReference type="InterPro" id="IPR008250">
    <property type="entry name" value="ATPase_P-typ_transduc_dom_A_sf"/>
</dbReference>
<dbReference type="SUPFAM" id="SSF56784">
    <property type="entry name" value="HAD-like"/>
    <property type="match status" value="1"/>
</dbReference>
<proteinExistence type="predicted"/>
<keyword evidence="14" id="KW-1185">Reference proteome</keyword>
<dbReference type="Gene3D" id="3.40.50.1000">
    <property type="entry name" value="HAD superfamily/HAD-like"/>
    <property type="match status" value="2"/>
</dbReference>
<dbReference type="GO" id="GO:0005886">
    <property type="term" value="C:plasma membrane"/>
    <property type="evidence" value="ECO:0007669"/>
    <property type="project" value="UniProtKB-SubCell"/>
</dbReference>
<dbReference type="PANTHER" id="PTHR24093:SF513">
    <property type="entry name" value="CATION-TRANSPORTING ATPASE I-RELATED"/>
    <property type="match status" value="1"/>
</dbReference>
<dbReference type="Gene3D" id="2.70.150.10">
    <property type="entry name" value="Calcium-transporting ATPase, cytoplasmic transduction domain A"/>
    <property type="match status" value="1"/>
</dbReference>
<gene>
    <name evidence="13" type="ORF">BN381_40043</name>
</gene>
<keyword evidence="2" id="KW-0812">Transmembrane</keyword>
<dbReference type="Proteomes" id="UP000018291">
    <property type="component" value="Unassembled WGS sequence"/>
</dbReference>
<dbReference type="InterPro" id="IPR001757">
    <property type="entry name" value="P_typ_ATPase"/>
</dbReference>
<dbReference type="STRING" id="1229780.BN381_40043"/>
<comment type="catalytic activity">
    <reaction evidence="10">
        <text>ATP + H2O = ADP + phosphate + H(+)</text>
        <dbReference type="Rhea" id="RHEA:13065"/>
        <dbReference type="ChEBI" id="CHEBI:15377"/>
        <dbReference type="ChEBI" id="CHEBI:15378"/>
        <dbReference type="ChEBI" id="CHEBI:30616"/>
        <dbReference type="ChEBI" id="CHEBI:43474"/>
        <dbReference type="ChEBI" id="CHEBI:456216"/>
    </reaction>
</comment>
<evidence type="ECO:0000313" key="14">
    <source>
        <dbReference type="Proteomes" id="UP000018291"/>
    </source>
</evidence>
<comment type="subcellular location">
    <subcellularLocation>
        <location evidence="1">Cell membrane</location>
        <topology evidence="1">Multi-pass membrane protein</topology>
    </subcellularLocation>
</comment>
<dbReference type="SFLD" id="SFLDG00002">
    <property type="entry name" value="C1.7:_P-type_atpase_like"/>
    <property type="match status" value="1"/>
</dbReference>
<dbReference type="GO" id="GO:0005524">
    <property type="term" value="F:ATP binding"/>
    <property type="evidence" value="ECO:0007669"/>
    <property type="project" value="UniProtKB-KW"/>
</dbReference>
<dbReference type="EC" id="3.6.3.-" evidence="13"/>
<sequence length="1496" mass="154711">MDHDGTRTVVIRLPGGLDPFAPARRLQEWLGNAEGRVHRRTSVTADHAHIEVRGIDSPDRSDMADRLKADLERLEGVNWAEIDAVVGRAVVLFDPESIEVDDLISVVEDVEDAHGAAEERFPHDRPDHPSDQEPIKRNMVALVADAAGLGVASISQALRFMPIPAEIPGVVSLIDSQPRIRRIIEDRLGRPAADMTVAATAALAQALGQGPIGLGVDMAYRASLISEQRSRQATWERRERELVQGPHSVRHRATVLPPRETPLPKGPIEQYADAASVASLGAVGLTLGLTRNPRRAADLILTGVPKAATLGREAFAAQLGVALSKSDVVVMDPAVLRRLDRVDAMVLDARLLGTERWSIDRIDQVDEDMDATSCAARVRSLLDPTQPDARRRRGSWVLAPWESDPRAPRGSVTRARRLARGGRRALGLWRSDHLVALVAVAEEPVALACELVTEARASGLDVSLAGGNDALAARLGDLVRSPATKVAGEIRAAQTDGHVVMFVSGRAHAGLRAADVGIGVETPGSKAPFGAHLLIKEGLGQGWMLLAAVRRARSVSRRSALIALAGASTGGSWALLGSGRTAAQRTMLAVNSSALLSMANGAVAGAGIGAVAPPPVPSTQPWHELDGAGVLRLVESSIDGLDDEDRAARQRAETARVERAPVGMAKAALDELANPLTPLLGVGAALSAAVGSMVDAGLVLGVVGVNTAVGAAQRVQTEHALLRLERNGQSGARVLVRGEVVDVPADSVVVGDVILLEAGDAVPGDCRLLDATALEMDESALTGESLPVQKSCDPTPGAAVAERTSMLYDGTVVAVGDATAVVVGVGSHTEAGRSAAAAGEAPPSGVEQRLGRLTRLTVPATLAAGATVTGLGFLYRRPIRQSIGTGVSLMVAAVPEGLPALATLAQVASARRLADRNALVRNPRAIEALGRVDQIWFDKTGTLTEGTISVAHLSDGFDEEPVGAAGDSLLAVLAAARRATPPTNGDAQLPHATDRAVVAAARTAGLDDGDTSWERLDDLPFESARGLHATIGREGRRRTVAVKGAPEVVLPMCGAWRRDGRESPMDAEAHRVLEDRIESMGRRGLRVLAVATADTPSRTRLTDPADLPSLTLQGFVGLSDVVRPSAAVAAGTLTEAGIRVGMITGDHPTTAQAIAVELGILNGGRVVTGVELDSLDDGELDALIDDVTVFARATPLQKVRIVAASQRAGRSVAMTGDGANDAAAIRLADAGIALGGRGTDAARANADVIVVDDRIETIVDAVVEGRAMWESVRGAVAILVGGNLGEIGFTLAGTAVGGVAPLNARQLLLVNLLTDMAPALAIALREPRDRSPETLLHAGPDASLGGALTRDIAVRAGATAAGATGAWAVASLTGTPTRARTVGLAALVGTQLGQTVVAGGTSPLVLGATVISVGALVTAIQTPGISQFFGCRPLGPVGWTTAVYASLLATGGSVAVPWAAGRAGDAIVVAHNSAQRRLQSGPGEGVVATQTIPART</sequence>
<keyword evidence="5" id="KW-0067">ATP-binding</keyword>
<evidence type="ECO:0000259" key="12">
    <source>
        <dbReference type="Pfam" id="PF00689"/>
    </source>
</evidence>
<keyword evidence="3" id="KW-0479">Metal-binding</keyword>
<dbReference type="HOGENOM" id="CLU_002360_0_1_11"/>
<dbReference type="InterPro" id="IPR023298">
    <property type="entry name" value="ATPase_P-typ_TM_dom_sf"/>
</dbReference>
<keyword evidence="7" id="KW-1278">Translocase</keyword>
<dbReference type="InterPro" id="IPR018303">
    <property type="entry name" value="ATPase_P-typ_P_site"/>
</dbReference>
<evidence type="ECO:0000256" key="4">
    <source>
        <dbReference type="ARBA" id="ARBA00022741"/>
    </source>
</evidence>
<keyword evidence="4" id="KW-0547">Nucleotide-binding</keyword>
<dbReference type="Gene3D" id="3.30.70.100">
    <property type="match status" value="1"/>
</dbReference>
<dbReference type="InterPro" id="IPR036412">
    <property type="entry name" value="HAD-like_sf"/>
</dbReference>
<evidence type="ECO:0000256" key="2">
    <source>
        <dbReference type="ARBA" id="ARBA00022692"/>
    </source>
</evidence>
<dbReference type="Pfam" id="PF00689">
    <property type="entry name" value="Cation_ATPase_C"/>
    <property type="match status" value="1"/>
</dbReference>
<dbReference type="SUPFAM" id="SSF81665">
    <property type="entry name" value="Calcium ATPase, transmembrane domain M"/>
    <property type="match status" value="1"/>
</dbReference>
<dbReference type="Pfam" id="PF13246">
    <property type="entry name" value="Cation_ATPase"/>
    <property type="match status" value="1"/>
</dbReference>
<evidence type="ECO:0000256" key="1">
    <source>
        <dbReference type="ARBA" id="ARBA00004651"/>
    </source>
</evidence>
<dbReference type="EMBL" id="CANL01000034">
    <property type="protein sequence ID" value="CCM64429.1"/>
    <property type="molecule type" value="Genomic_DNA"/>
</dbReference>
<keyword evidence="13" id="KW-0378">Hydrolase</keyword>
<dbReference type="GO" id="GO:0005388">
    <property type="term" value="F:P-type calcium transporter activity"/>
    <property type="evidence" value="ECO:0007669"/>
    <property type="project" value="TreeGrafter"/>
</dbReference>
<evidence type="ECO:0000313" key="13">
    <source>
        <dbReference type="EMBL" id="CCM64429.1"/>
    </source>
</evidence>
<dbReference type="Gene3D" id="1.20.1110.10">
    <property type="entry name" value="Calcium-transporting ATPase, transmembrane domain"/>
    <property type="match status" value="2"/>
</dbReference>
<dbReference type="PROSITE" id="PS00154">
    <property type="entry name" value="ATPASE_E1_E2"/>
    <property type="match status" value="1"/>
</dbReference>
<dbReference type="GO" id="GO:0016887">
    <property type="term" value="F:ATP hydrolysis activity"/>
    <property type="evidence" value="ECO:0007669"/>
    <property type="project" value="InterPro"/>
</dbReference>
<dbReference type="SFLD" id="SFLDS00003">
    <property type="entry name" value="Haloacid_Dehalogenase"/>
    <property type="match status" value="1"/>
</dbReference>
<reference evidence="13 14" key="1">
    <citation type="journal article" date="2013" name="ISME J.">
        <title>Metabolic model for the filamentous 'Candidatus Microthrix parvicella' based on genomic and metagenomic analyses.</title>
        <authorList>
            <person name="Jon McIlroy S."/>
            <person name="Kristiansen R."/>
            <person name="Albertsen M."/>
            <person name="Michael Karst S."/>
            <person name="Rossetti S."/>
            <person name="Lund Nielsen J."/>
            <person name="Tandoi V."/>
            <person name="James Seviour R."/>
            <person name="Nielsen P.H."/>
        </authorList>
    </citation>
    <scope>NUCLEOTIDE SEQUENCE [LARGE SCALE GENOMIC DNA]</scope>
    <source>
        <strain evidence="13 14">RN1</strain>
    </source>
</reference>
<feature type="domain" description="Cation-transporting P-type ATPase C-terminal" evidence="12">
    <location>
        <begin position="1300"/>
        <end position="1448"/>
    </location>
</feature>